<evidence type="ECO:0000256" key="9">
    <source>
        <dbReference type="ARBA" id="ARBA00023136"/>
    </source>
</evidence>
<evidence type="ECO:0000256" key="7">
    <source>
        <dbReference type="ARBA" id="ARBA00022927"/>
    </source>
</evidence>
<sequence>MNAQSRSSRSLLTGLALASLVMVVALVWISRSGGAGADGTDTADGGETASPQALQAGDAGPETHEAVAGDRRARPVVGTATPPAFPIEAVKRGESGRVVLAVVVDPRGQATAVSIAESSTSTLLDEAAREAVQRWQFEPALEGGKPVADTIEIPVEFEPAG</sequence>
<comment type="caution">
    <text evidence="12">The sequence shown here is derived from an EMBL/GenBank/DDBJ whole genome shotgun (WGS) entry which is preliminary data.</text>
</comment>
<dbReference type="EMBL" id="JACHTF010000002">
    <property type="protein sequence ID" value="MBB1059393.1"/>
    <property type="molecule type" value="Genomic_DNA"/>
</dbReference>
<feature type="compositionally biased region" description="Low complexity" evidence="10">
    <location>
        <begin position="38"/>
        <end position="49"/>
    </location>
</feature>
<dbReference type="Gene3D" id="3.30.1150.10">
    <property type="match status" value="1"/>
</dbReference>
<dbReference type="InterPro" id="IPR006260">
    <property type="entry name" value="TonB/TolA_C"/>
</dbReference>
<evidence type="ECO:0000256" key="1">
    <source>
        <dbReference type="ARBA" id="ARBA00004383"/>
    </source>
</evidence>
<dbReference type="Proteomes" id="UP000523196">
    <property type="component" value="Unassembled WGS sequence"/>
</dbReference>
<evidence type="ECO:0000259" key="11">
    <source>
        <dbReference type="PROSITE" id="PS52015"/>
    </source>
</evidence>
<dbReference type="NCBIfam" id="TIGR01352">
    <property type="entry name" value="tonB_Cterm"/>
    <property type="match status" value="1"/>
</dbReference>
<proteinExistence type="inferred from homology"/>
<evidence type="ECO:0000256" key="5">
    <source>
        <dbReference type="ARBA" id="ARBA00022519"/>
    </source>
</evidence>
<accession>A0A7W3TJD7</accession>
<evidence type="ECO:0000256" key="4">
    <source>
        <dbReference type="ARBA" id="ARBA00022475"/>
    </source>
</evidence>
<dbReference type="AlphaFoldDB" id="A0A7W3TJD7"/>
<evidence type="ECO:0000313" key="13">
    <source>
        <dbReference type="Proteomes" id="UP000523196"/>
    </source>
</evidence>
<dbReference type="PROSITE" id="PS52015">
    <property type="entry name" value="TONB_CTD"/>
    <property type="match status" value="1"/>
</dbReference>
<keyword evidence="4" id="KW-1003">Cell membrane</keyword>
<keyword evidence="6" id="KW-0812">Transmembrane</keyword>
<dbReference type="SUPFAM" id="SSF74653">
    <property type="entry name" value="TolA/TonB C-terminal domain"/>
    <property type="match status" value="1"/>
</dbReference>
<dbReference type="GO" id="GO:0015031">
    <property type="term" value="P:protein transport"/>
    <property type="evidence" value="ECO:0007669"/>
    <property type="project" value="UniProtKB-KW"/>
</dbReference>
<organism evidence="12 13">
    <name type="scientific">Marilutibacter spongiae</name>
    <dbReference type="NCBI Taxonomy" id="2025720"/>
    <lineage>
        <taxon>Bacteria</taxon>
        <taxon>Pseudomonadati</taxon>
        <taxon>Pseudomonadota</taxon>
        <taxon>Gammaproteobacteria</taxon>
        <taxon>Lysobacterales</taxon>
        <taxon>Lysobacteraceae</taxon>
        <taxon>Marilutibacter</taxon>
    </lineage>
</organism>
<comment type="similarity">
    <text evidence="2">Belongs to the TonB family.</text>
</comment>
<dbReference type="GO" id="GO:0031992">
    <property type="term" value="F:energy transducer activity"/>
    <property type="evidence" value="ECO:0007669"/>
    <property type="project" value="TreeGrafter"/>
</dbReference>
<protein>
    <submittedName>
        <fullName evidence="12">Energy transducer TonB</fullName>
    </submittedName>
</protein>
<dbReference type="PANTHER" id="PTHR33446:SF2">
    <property type="entry name" value="PROTEIN TONB"/>
    <property type="match status" value="1"/>
</dbReference>
<evidence type="ECO:0000256" key="6">
    <source>
        <dbReference type="ARBA" id="ARBA00022692"/>
    </source>
</evidence>
<keyword evidence="7" id="KW-0653">Protein transport</keyword>
<dbReference type="Pfam" id="PF03544">
    <property type="entry name" value="TonB_C"/>
    <property type="match status" value="1"/>
</dbReference>
<evidence type="ECO:0000256" key="2">
    <source>
        <dbReference type="ARBA" id="ARBA00006555"/>
    </source>
</evidence>
<evidence type="ECO:0000313" key="12">
    <source>
        <dbReference type="EMBL" id="MBB1059393.1"/>
    </source>
</evidence>
<evidence type="ECO:0000256" key="8">
    <source>
        <dbReference type="ARBA" id="ARBA00022989"/>
    </source>
</evidence>
<keyword evidence="8" id="KW-1133">Transmembrane helix</keyword>
<keyword evidence="9" id="KW-0472">Membrane</keyword>
<dbReference type="GO" id="GO:0055085">
    <property type="term" value="P:transmembrane transport"/>
    <property type="evidence" value="ECO:0007669"/>
    <property type="project" value="InterPro"/>
</dbReference>
<dbReference type="GO" id="GO:0098797">
    <property type="term" value="C:plasma membrane protein complex"/>
    <property type="evidence" value="ECO:0007669"/>
    <property type="project" value="TreeGrafter"/>
</dbReference>
<dbReference type="InterPro" id="IPR051045">
    <property type="entry name" value="TonB-dependent_transducer"/>
</dbReference>
<keyword evidence="3" id="KW-0813">Transport</keyword>
<reference evidence="12 13" key="1">
    <citation type="submission" date="2020-08" db="EMBL/GenBank/DDBJ databases">
        <authorList>
            <person name="Xu S."/>
            <person name="Li A."/>
        </authorList>
    </citation>
    <scope>NUCLEOTIDE SEQUENCE [LARGE SCALE GENOMIC DNA]</scope>
    <source>
        <strain evidence="12 13">119BY6-57</strain>
    </source>
</reference>
<feature type="compositionally biased region" description="Basic and acidic residues" evidence="10">
    <location>
        <begin position="61"/>
        <end position="73"/>
    </location>
</feature>
<evidence type="ECO:0000256" key="3">
    <source>
        <dbReference type="ARBA" id="ARBA00022448"/>
    </source>
</evidence>
<name>A0A7W3TJD7_9GAMM</name>
<dbReference type="InterPro" id="IPR037682">
    <property type="entry name" value="TonB_C"/>
</dbReference>
<gene>
    <name evidence="12" type="ORF">H4F98_02265</name>
</gene>
<dbReference type="PANTHER" id="PTHR33446">
    <property type="entry name" value="PROTEIN TONB-RELATED"/>
    <property type="match status" value="1"/>
</dbReference>
<evidence type="ECO:0000256" key="10">
    <source>
        <dbReference type="SAM" id="MobiDB-lite"/>
    </source>
</evidence>
<keyword evidence="13" id="KW-1185">Reference proteome</keyword>
<feature type="region of interest" description="Disordered" evidence="10">
    <location>
        <begin position="35"/>
        <end position="81"/>
    </location>
</feature>
<dbReference type="RefSeq" id="WP_182685040.1">
    <property type="nucleotide sequence ID" value="NZ_JACHTF010000002.1"/>
</dbReference>
<feature type="domain" description="TonB C-terminal" evidence="11">
    <location>
        <begin position="70"/>
        <end position="161"/>
    </location>
</feature>
<comment type="subcellular location">
    <subcellularLocation>
        <location evidence="1">Cell inner membrane</location>
        <topology evidence="1">Single-pass membrane protein</topology>
        <orientation evidence="1">Periplasmic side</orientation>
    </subcellularLocation>
</comment>
<keyword evidence="5" id="KW-0997">Cell inner membrane</keyword>